<dbReference type="AlphaFoldDB" id="A0A1F6ER29"/>
<keyword evidence="7" id="KW-0811">Translocation</keyword>
<keyword evidence="4 9" id="KW-0812">Transmembrane</keyword>
<proteinExistence type="predicted"/>
<dbReference type="Pfam" id="PF00584">
    <property type="entry name" value="SecE"/>
    <property type="match status" value="1"/>
</dbReference>
<keyword evidence="5" id="KW-0653">Protein transport</keyword>
<dbReference type="Gene3D" id="1.20.5.1030">
    <property type="entry name" value="Preprotein translocase secy subunit"/>
    <property type="match status" value="1"/>
</dbReference>
<dbReference type="PANTHER" id="PTHR33910">
    <property type="entry name" value="PROTEIN TRANSLOCASE SUBUNIT SECE"/>
    <property type="match status" value="1"/>
</dbReference>
<dbReference type="STRING" id="1798507.A3A34_00590"/>
<dbReference type="InterPro" id="IPR001901">
    <property type="entry name" value="Translocase_SecE/Sec61-g"/>
</dbReference>
<organism evidence="10 11">
    <name type="scientific">Candidatus Kaiserbacteria bacterium RIFCSPLOWO2_01_FULL_50_24</name>
    <dbReference type="NCBI Taxonomy" id="1798507"/>
    <lineage>
        <taxon>Bacteria</taxon>
        <taxon>Candidatus Kaiseribacteriota</taxon>
    </lineage>
</organism>
<dbReference type="GO" id="GO:0043952">
    <property type="term" value="P:protein transport by the Sec complex"/>
    <property type="evidence" value="ECO:0007669"/>
    <property type="project" value="TreeGrafter"/>
</dbReference>
<keyword evidence="2" id="KW-0813">Transport</keyword>
<evidence type="ECO:0000256" key="3">
    <source>
        <dbReference type="ARBA" id="ARBA00022475"/>
    </source>
</evidence>
<evidence type="ECO:0000256" key="7">
    <source>
        <dbReference type="ARBA" id="ARBA00023010"/>
    </source>
</evidence>
<evidence type="ECO:0000313" key="10">
    <source>
        <dbReference type="EMBL" id="OGG76084.1"/>
    </source>
</evidence>
<evidence type="ECO:0000256" key="9">
    <source>
        <dbReference type="SAM" id="Phobius"/>
    </source>
</evidence>
<dbReference type="GO" id="GO:0008320">
    <property type="term" value="F:protein transmembrane transporter activity"/>
    <property type="evidence" value="ECO:0007669"/>
    <property type="project" value="InterPro"/>
</dbReference>
<protein>
    <submittedName>
        <fullName evidence="10">Preprotein translocase subunit SecE</fullName>
    </submittedName>
</protein>
<dbReference type="PANTHER" id="PTHR33910:SF1">
    <property type="entry name" value="PROTEIN TRANSLOCASE SUBUNIT SECE"/>
    <property type="match status" value="1"/>
</dbReference>
<evidence type="ECO:0000256" key="1">
    <source>
        <dbReference type="ARBA" id="ARBA00004370"/>
    </source>
</evidence>
<evidence type="ECO:0000256" key="2">
    <source>
        <dbReference type="ARBA" id="ARBA00022448"/>
    </source>
</evidence>
<feature type="transmembrane region" description="Helical" evidence="9">
    <location>
        <begin position="24"/>
        <end position="48"/>
    </location>
</feature>
<dbReference type="InterPro" id="IPR005807">
    <property type="entry name" value="SecE_bac"/>
</dbReference>
<comment type="caution">
    <text evidence="10">The sequence shown here is derived from an EMBL/GenBank/DDBJ whole genome shotgun (WGS) entry which is preliminary data.</text>
</comment>
<dbReference type="EMBL" id="MFLU01000004">
    <property type="protein sequence ID" value="OGG76084.1"/>
    <property type="molecule type" value="Genomic_DNA"/>
</dbReference>
<dbReference type="GO" id="GO:0006886">
    <property type="term" value="P:intracellular protein transport"/>
    <property type="evidence" value="ECO:0007669"/>
    <property type="project" value="InterPro"/>
</dbReference>
<keyword evidence="6 9" id="KW-1133">Transmembrane helix</keyword>
<evidence type="ECO:0000256" key="8">
    <source>
        <dbReference type="ARBA" id="ARBA00023136"/>
    </source>
</evidence>
<gene>
    <name evidence="10" type="ORF">A3A34_00590</name>
</gene>
<reference evidence="10 11" key="1">
    <citation type="journal article" date="2016" name="Nat. Commun.">
        <title>Thousands of microbial genomes shed light on interconnected biogeochemical processes in an aquifer system.</title>
        <authorList>
            <person name="Anantharaman K."/>
            <person name="Brown C.T."/>
            <person name="Hug L.A."/>
            <person name="Sharon I."/>
            <person name="Castelle C.J."/>
            <person name="Probst A.J."/>
            <person name="Thomas B.C."/>
            <person name="Singh A."/>
            <person name="Wilkins M.J."/>
            <person name="Karaoz U."/>
            <person name="Brodie E.L."/>
            <person name="Williams K.H."/>
            <person name="Hubbard S.S."/>
            <person name="Banfield J.F."/>
        </authorList>
    </citation>
    <scope>NUCLEOTIDE SEQUENCE [LARGE SCALE GENOMIC DNA]</scope>
</reference>
<evidence type="ECO:0000313" key="11">
    <source>
        <dbReference type="Proteomes" id="UP000178587"/>
    </source>
</evidence>
<dbReference type="InterPro" id="IPR038379">
    <property type="entry name" value="SecE_sf"/>
</dbReference>
<keyword evidence="8 9" id="KW-0472">Membrane</keyword>
<dbReference type="GO" id="GO:0005886">
    <property type="term" value="C:plasma membrane"/>
    <property type="evidence" value="ECO:0007669"/>
    <property type="project" value="TreeGrafter"/>
</dbReference>
<sequence>MWQYIKDTRGELRHVAWPTQMQTVIYTTLVIAISLFVAAYLGLFDFLFTSGLETALGILPESLPPQTDVQLLPGALPGPEITITDPVSGEVTIEGGPTLQIVPEE</sequence>
<accession>A0A1F6ER29</accession>
<dbReference type="GO" id="GO:0006605">
    <property type="term" value="P:protein targeting"/>
    <property type="evidence" value="ECO:0007669"/>
    <property type="project" value="InterPro"/>
</dbReference>
<dbReference type="GO" id="GO:0009306">
    <property type="term" value="P:protein secretion"/>
    <property type="evidence" value="ECO:0007669"/>
    <property type="project" value="InterPro"/>
</dbReference>
<keyword evidence="3" id="KW-1003">Cell membrane</keyword>
<evidence type="ECO:0000256" key="4">
    <source>
        <dbReference type="ARBA" id="ARBA00022692"/>
    </source>
</evidence>
<comment type="subcellular location">
    <subcellularLocation>
        <location evidence="1">Membrane</location>
    </subcellularLocation>
</comment>
<dbReference type="Proteomes" id="UP000178587">
    <property type="component" value="Unassembled WGS sequence"/>
</dbReference>
<evidence type="ECO:0000256" key="6">
    <source>
        <dbReference type="ARBA" id="ARBA00022989"/>
    </source>
</evidence>
<name>A0A1F6ER29_9BACT</name>
<evidence type="ECO:0000256" key="5">
    <source>
        <dbReference type="ARBA" id="ARBA00022927"/>
    </source>
</evidence>
<dbReference type="NCBIfam" id="TIGR00964">
    <property type="entry name" value="secE_bact"/>
    <property type="match status" value="1"/>
</dbReference>